<dbReference type="InterPro" id="IPR002372">
    <property type="entry name" value="PQQ_rpt_dom"/>
</dbReference>
<sequence length="417" mass="46621">MKAKFMLRALLVMLLVGALGVTTVTAATPAAKAPTRLPAKEYKELKYVNDRGEKLKFYGYKQFKIAWTKEMTDPTDIVMNTEKTRIFVTNGNEVIAYELSGKEVWRYELPDMSFNYYQLHIGADGTIYAIEQPENLLGDYKPGYVAALSDEGELRWEITFEDQRQAAWMSYSGSSEGTFVTFTDNGIVGVRDGEIVWTTPDILEITTHTSGTYSFSFPNVYHMFSDYDGTTFVTTDDQTYALDDEGNVLWNRSFEGDIVLVNDDEFLLQILPAGGWKLWDALTGKQVNGVVLKPEWLKGTNVANDGAGGLYVSNMNQTKKNGISKIDAKGKTLWSYNIRFSGYSDAYEIGSDAGGNVFFTDSGGTFYSLDRNGNERFIFLYRNQYGPDSTKAVADFDGNVYALFSNIGLIKVAKIAK</sequence>
<evidence type="ECO:0000256" key="1">
    <source>
        <dbReference type="SAM" id="SignalP"/>
    </source>
</evidence>
<feature type="signal peptide" evidence="1">
    <location>
        <begin position="1"/>
        <end position="26"/>
    </location>
</feature>
<dbReference type="EMBL" id="JBHSMI010000062">
    <property type="protein sequence ID" value="MFC5406817.1"/>
    <property type="molecule type" value="Genomic_DNA"/>
</dbReference>
<dbReference type="Pfam" id="PF13360">
    <property type="entry name" value="PQQ_2"/>
    <property type="match status" value="1"/>
</dbReference>
<evidence type="ECO:0000259" key="2">
    <source>
        <dbReference type="Pfam" id="PF13360"/>
    </source>
</evidence>
<comment type="caution">
    <text evidence="3">The sequence shown here is derived from an EMBL/GenBank/DDBJ whole genome shotgun (WGS) entry which is preliminary data.</text>
</comment>
<dbReference type="InterPro" id="IPR018391">
    <property type="entry name" value="PQQ_b-propeller_rpt"/>
</dbReference>
<dbReference type="Proteomes" id="UP001596113">
    <property type="component" value="Unassembled WGS sequence"/>
</dbReference>
<accession>A0ABW0I2U7</accession>
<dbReference type="Gene3D" id="2.130.10.10">
    <property type="entry name" value="YVTN repeat-like/Quinoprotein amine dehydrogenase"/>
    <property type="match status" value="1"/>
</dbReference>
<keyword evidence="4" id="KW-1185">Reference proteome</keyword>
<dbReference type="SMART" id="SM00564">
    <property type="entry name" value="PQQ"/>
    <property type="match status" value="5"/>
</dbReference>
<reference evidence="4" key="1">
    <citation type="journal article" date="2019" name="Int. J. Syst. Evol. Microbiol.">
        <title>The Global Catalogue of Microorganisms (GCM) 10K type strain sequencing project: providing services to taxonomists for standard genome sequencing and annotation.</title>
        <authorList>
            <consortium name="The Broad Institute Genomics Platform"/>
            <consortium name="The Broad Institute Genome Sequencing Center for Infectious Disease"/>
            <person name="Wu L."/>
            <person name="Ma J."/>
        </authorList>
    </citation>
    <scope>NUCLEOTIDE SEQUENCE [LARGE SCALE GENOMIC DNA]</scope>
    <source>
        <strain evidence="4">CGMCC 1.18575</strain>
    </source>
</reference>
<dbReference type="RefSeq" id="WP_378138923.1">
    <property type="nucleotide sequence ID" value="NZ_JBHSMI010000062.1"/>
</dbReference>
<proteinExistence type="predicted"/>
<feature type="domain" description="Pyrrolo-quinoline quinone repeat" evidence="2">
    <location>
        <begin position="61"/>
        <end position="170"/>
    </location>
</feature>
<dbReference type="InterPro" id="IPR011047">
    <property type="entry name" value="Quinoprotein_ADH-like_sf"/>
</dbReference>
<keyword evidence="1" id="KW-0732">Signal</keyword>
<dbReference type="SUPFAM" id="SSF101898">
    <property type="entry name" value="NHL repeat"/>
    <property type="match status" value="1"/>
</dbReference>
<organism evidence="3 4">
    <name type="scientific">Cohnella soli</name>
    <dbReference type="NCBI Taxonomy" id="425005"/>
    <lineage>
        <taxon>Bacteria</taxon>
        <taxon>Bacillati</taxon>
        <taxon>Bacillota</taxon>
        <taxon>Bacilli</taxon>
        <taxon>Bacillales</taxon>
        <taxon>Paenibacillaceae</taxon>
        <taxon>Cohnella</taxon>
    </lineage>
</organism>
<feature type="chain" id="PRO_5045338312" evidence="1">
    <location>
        <begin position="27"/>
        <end position="417"/>
    </location>
</feature>
<name>A0ABW0I2U7_9BACL</name>
<gene>
    <name evidence="3" type="ORF">ACFPOF_29175</name>
</gene>
<dbReference type="SUPFAM" id="SSF50998">
    <property type="entry name" value="Quinoprotein alcohol dehydrogenase-like"/>
    <property type="match status" value="1"/>
</dbReference>
<protein>
    <submittedName>
        <fullName evidence="3">PQQ-binding-like beta-propeller repeat protein</fullName>
    </submittedName>
</protein>
<evidence type="ECO:0000313" key="4">
    <source>
        <dbReference type="Proteomes" id="UP001596113"/>
    </source>
</evidence>
<evidence type="ECO:0000313" key="3">
    <source>
        <dbReference type="EMBL" id="MFC5406817.1"/>
    </source>
</evidence>
<dbReference type="InterPro" id="IPR015943">
    <property type="entry name" value="WD40/YVTN_repeat-like_dom_sf"/>
</dbReference>